<comment type="caution">
    <text evidence="2">The sequence shown here is derived from an EMBL/GenBank/DDBJ whole genome shotgun (WGS) entry which is preliminary data.</text>
</comment>
<keyword evidence="3" id="KW-1185">Reference proteome</keyword>
<dbReference type="InParanoid" id="A0A1Y2G3D2"/>
<feature type="compositionally biased region" description="Basic residues" evidence="1">
    <location>
        <begin position="11"/>
        <end position="20"/>
    </location>
</feature>
<accession>A0A1Y2G3D2</accession>
<evidence type="ECO:0000313" key="3">
    <source>
        <dbReference type="Proteomes" id="UP000193467"/>
    </source>
</evidence>
<evidence type="ECO:0000313" key="2">
    <source>
        <dbReference type="EMBL" id="ORY90830.1"/>
    </source>
</evidence>
<evidence type="ECO:0000256" key="1">
    <source>
        <dbReference type="SAM" id="MobiDB-lite"/>
    </source>
</evidence>
<dbReference type="EMBL" id="MCGR01000003">
    <property type="protein sequence ID" value="ORY90830.1"/>
    <property type="molecule type" value="Genomic_DNA"/>
</dbReference>
<name>A0A1Y2G3D2_9BASI</name>
<proteinExistence type="predicted"/>
<dbReference type="Proteomes" id="UP000193467">
    <property type="component" value="Unassembled WGS sequence"/>
</dbReference>
<organism evidence="2 3">
    <name type="scientific">Leucosporidium creatinivorum</name>
    <dbReference type="NCBI Taxonomy" id="106004"/>
    <lineage>
        <taxon>Eukaryota</taxon>
        <taxon>Fungi</taxon>
        <taxon>Dikarya</taxon>
        <taxon>Basidiomycota</taxon>
        <taxon>Pucciniomycotina</taxon>
        <taxon>Microbotryomycetes</taxon>
        <taxon>Leucosporidiales</taxon>
        <taxon>Leucosporidium</taxon>
    </lineage>
</organism>
<feature type="region of interest" description="Disordered" evidence="1">
    <location>
        <begin position="1"/>
        <end position="98"/>
    </location>
</feature>
<reference evidence="2 3" key="1">
    <citation type="submission" date="2016-07" db="EMBL/GenBank/DDBJ databases">
        <title>Pervasive Adenine N6-methylation of Active Genes in Fungi.</title>
        <authorList>
            <consortium name="DOE Joint Genome Institute"/>
            <person name="Mondo S.J."/>
            <person name="Dannebaum R.O."/>
            <person name="Kuo R.C."/>
            <person name="Labutti K."/>
            <person name="Haridas S."/>
            <person name="Kuo A."/>
            <person name="Salamov A."/>
            <person name="Ahrendt S.R."/>
            <person name="Lipzen A."/>
            <person name="Sullivan W."/>
            <person name="Andreopoulos W.B."/>
            <person name="Clum A."/>
            <person name="Lindquist E."/>
            <person name="Daum C."/>
            <person name="Ramamoorthy G.K."/>
            <person name="Gryganskyi A."/>
            <person name="Culley D."/>
            <person name="Magnuson J.K."/>
            <person name="James T.Y."/>
            <person name="O'Malley M.A."/>
            <person name="Stajich J.E."/>
            <person name="Spatafora J.W."/>
            <person name="Visel A."/>
            <person name="Grigoriev I.V."/>
        </authorList>
    </citation>
    <scope>NUCLEOTIDE SEQUENCE [LARGE SCALE GENOMIC DNA]</scope>
    <source>
        <strain evidence="2 3">62-1032</strain>
    </source>
</reference>
<protein>
    <submittedName>
        <fullName evidence="2">Uncharacterized protein</fullName>
    </submittedName>
</protein>
<feature type="compositionally biased region" description="Polar residues" evidence="1">
    <location>
        <begin position="46"/>
        <end position="62"/>
    </location>
</feature>
<gene>
    <name evidence="2" type="ORF">BCR35DRAFT_107766</name>
</gene>
<dbReference type="AlphaFoldDB" id="A0A1Y2G3D2"/>
<sequence length="150" mass="16727">MSEEVAGAHPPPKRRAKRSPVKGSKGVNRGNGHTKTHDEHLATRAHGSTASLDSSESRSTVQRGRRTTTPKGTSTLAAHESRPRPIPPIAPQQYPQLGMHPFDHAPACLTSPSRHFFLRRIKDDRFPVNARELRTRAKGRMREDEKLFGE</sequence>